<comment type="catalytic activity">
    <reaction evidence="1">
        <text>S-ubiquitinyl-[E2 ubiquitin-conjugating enzyme]-L-cysteine + [acceptor protein]-L-lysine = [E2 ubiquitin-conjugating enzyme]-L-cysteine + N(6)-ubiquitinyl-[acceptor protein]-L-lysine.</text>
        <dbReference type="EC" id="2.3.2.26"/>
    </reaction>
</comment>
<sequence>MAHETRPRKRGRDGAAEPPPLPKRPRTWSPWAAVRGAAAAASRGVAWVWLHKIYYPLRFKARAAEVRGYLKRSDPSPRSALTTRLEALENEARAKPFRGATKAAFFPPSGTCASPKPADTLDARRRALAARLEAASGDSSPARRLELLRKVPLVVDRRVGVFDSAVPQLLAAAPERLRVGLNVRFLDDGGLERGVDAGGLSREFFALVCSELAADVDSMSEPATPDGIRGGRSRSRSRCASIAGSGQPMLRGLPDACLMLAPSDRPPSVYLGLGRLFGLSVALSARGEASALDLPVSSCLVKCACDHPFTADDVRAVDPVFFRNRLEAVLAPGGPGRVADALGLDGPLTFVDDDGEALVEHGADIAVDESNRERYVQLFAESYLCGAVRLELAQFVAGFREVVPLDALRGAGLSWRDVALLLEGVQTVDVDALEARAVVTGSGEVAAWFFDVLRDADDEFRARLALPRYASKAALREKLVLAATEGGGSFSLI</sequence>
<keyword evidence="4" id="KW-0808">Transferase</keyword>
<reference evidence="9 10" key="1">
    <citation type="submission" date="2024-03" db="EMBL/GenBank/DDBJ databases">
        <title>Aureococcus anophagefferens CCMP1851 and Kratosvirus quantuckense: Draft genome of a second virus-susceptible host strain in the model system.</title>
        <authorList>
            <person name="Chase E."/>
            <person name="Truchon A.R."/>
            <person name="Schepens W."/>
            <person name="Wilhelm S.W."/>
        </authorList>
    </citation>
    <scope>NUCLEOTIDE SEQUENCE [LARGE SCALE GENOMIC DNA]</scope>
    <source>
        <strain evidence="9 10">CCMP1851</strain>
    </source>
</reference>
<evidence type="ECO:0000256" key="5">
    <source>
        <dbReference type="ARBA" id="ARBA00022786"/>
    </source>
</evidence>
<feature type="domain" description="HECT" evidence="8">
    <location>
        <begin position="173"/>
        <end position="464"/>
    </location>
</feature>
<dbReference type="InterPro" id="IPR050409">
    <property type="entry name" value="E3_ubiq-protein_ligase"/>
</dbReference>
<comment type="caution">
    <text evidence="9">The sequence shown here is derived from an EMBL/GenBank/DDBJ whole genome shotgun (WGS) entry which is preliminary data.</text>
</comment>
<evidence type="ECO:0000256" key="2">
    <source>
        <dbReference type="ARBA" id="ARBA00004906"/>
    </source>
</evidence>
<evidence type="ECO:0000259" key="8">
    <source>
        <dbReference type="PROSITE" id="PS50237"/>
    </source>
</evidence>
<dbReference type="SUPFAM" id="SSF56204">
    <property type="entry name" value="Hect, E3 ligase catalytic domain"/>
    <property type="match status" value="1"/>
</dbReference>
<evidence type="ECO:0000256" key="4">
    <source>
        <dbReference type="ARBA" id="ARBA00022679"/>
    </source>
</evidence>
<gene>
    <name evidence="9" type="ORF">SO694_00162034</name>
</gene>
<evidence type="ECO:0000313" key="9">
    <source>
        <dbReference type="EMBL" id="KAK7248532.1"/>
    </source>
</evidence>
<dbReference type="InterPro" id="IPR035983">
    <property type="entry name" value="Hect_E3_ubiquitin_ligase"/>
</dbReference>
<accession>A0ABR1G5E3</accession>
<feature type="region of interest" description="Disordered" evidence="7">
    <location>
        <begin position="1"/>
        <end position="28"/>
    </location>
</feature>
<dbReference type="Gene3D" id="3.90.1750.10">
    <property type="entry name" value="Hect, E3 ligase catalytic domains"/>
    <property type="match status" value="2"/>
</dbReference>
<comment type="caution">
    <text evidence="6">Lacks conserved residue(s) required for the propagation of feature annotation.</text>
</comment>
<dbReference type="Proteomes" id="UP001363151">
    <property type="component" value="Unassembled WGS sequence"/>
</dbReference>
<dbReference type="PANTHER" id="PTHR11254">
    <property type="entry name" value="HECT DOMAIN UBIQUITIN-PROTEIN LIGASE"/>
    <property type="match status" value="1"/>
</dbReference>
<proteinExistence type="predicted"/>
<comment type="pathway">
    <text evidence="2">Protein modification; protein ubiquitination.</text>
</comment>
<name>A0ABR1G5E3_AURAN</name>
<organism evidence="9 10">
    <name type="scientific">Aureococcus anophagefferens</name>
    <name type="common">Harmful bloom alga</name>
    <dbReference type="NCBI Taxonomy" id="44056"/>
    <lineage>
        <taxon>Eukaryota</taxon>
        <taxon>Sar</taxon>
        <taxon>Stramenopiles</taxon>
        <taxon>Ochrophyta</taxon>
        <taxon>Pelagophyceae</taxon>
        <taxon>Pelagomonadales</taxon>
        <taxon>Pelagomonadaceae</taxon>
        <taxon>Aureococcus</taxon>
    </lineage>
</organism>
<evidence type="ECO:0000256" key="6">
    <source>
        <dbReference type="PROSITE-ProRule" id="PRU00104"/>
    </source>
</evidence>
<evidence type="ECO:0000256" key="7">
    <source>
        <dbReference type="SAM" id="MobiDB-lite"/>
    </source>
</evidence>
<dbReference type="InterPro" id="IPR000569">
    <property type="entry name" value="HECT_dom"/>
</dbReference>
<dbReference type="EC" id="2.3.2.26" evidence="3"/>
<protein>
    <recommendedName>
        <fullName evidence="3">HECT-type E3 ubiquitin transferase</fullName>
        <ecNumber evidence="3">2.3.2.26</ecNumber>
    </recommendedName>
</protein>
<keyword evidence="5 6" id="KW-0833">Ubl conjugation pathway</keyword>
<dbReference type="Pfam" id="PF00632">
    <property type="entry name" value="HECT"/>
    <property type="match status" value="1"/>
</dbReference>
<feature type="compositionally biased region" description="Basic residues" evidence="7">
    <location>
        <begin position="1"/>
        <end position="11"/>
    </location>
</feature>
<evidence type="ECO:0000256" key="1">
    <source>
        <dbReference type="ARBA" id="ARBA00000885"/>
    </source>
</evidence>
<evidence type="ECO:0000313" key="10">
    <source>
        <dbReference type="Proteomes" id="UP001363151"/>
    </source>
</evidence>
<dbReference type="EMBL" id="JBBJCI010000094">
    <property type="protein sequence ID" value="KAK7248532.1"/>
    <property type="molecule type" value="Genomic_DNA"/>
</dbReference>
<dbReference type="PROSITE" id="PS50237">
    <property type="entry name" value="HECT"/>
    <property type="match status" value="1"/>
</dbReference>
<evidence type="ECO:0000256" key="3">
    <source>
        <dbReference type="ARBA" id="ARBA00012485"/>
    </source>
</evidence>
<dbReference type="PANTHER" id="PTHR11254:SF67">
    <property type="entry name" value="E3 UBIQUITIN-PROTEIN LIGASE HUWE1"/>
    <property type="match status" value="1"/>
</dbReference>
<dbReference type="Gene3D" id="3.30.2160.10">
    <property type="entry name" value="Hect, E3 ligase catalytic domain"/>
    <property type="match status" value="1"/>
</dbReference>
<dbReference type="SMART" id="SM00119">
    <property type="entry name" value="HECTc"/>
    <property type="match status" value="1"/>
</dbReference>
<keyword evidence="10" id="KW-1185">Reference proteome</keyword>